<dbReference type="AlphaFoldDB" id="A0A5C6AUP7"/>
<dbReference type="InterPro" id="IPR011429">
    <property type="entry name" value="Cyt_c_Planctomycete-type"/>
</dbReference>
<keyword evidence="1" id="KW-0812">Transmembrane</keyword>
<evidence type="ECO:0000313" key="4">
    <source>
        <dbReference type="Proteomes" id="UP000320176"/>
    </source>
</evidence>
<keyword evidence="1" id="KW-1133">Transmembrane helix</keyword>
<gene>
    <name evidence="3" type="ORF">Pla52n_38010</name>
</gene>
<dbReference type="Pfam" id="PF07627">
    <property type="entry name" value="PSCyt3"/>
    <property type="match status" value="1"/>
</dbReference>
<dbReference type="Pfam" id="PF07624">
    <property type="entry name" value="PSD2"/>
    <property type="match status" value="1"/>
</dbReference>
<dbReference type="Pfam" id="PF07631">
    <property type="entry name" value="PSD4"/>
    <property type="match status" value="1"/>
</dbReference>
<dbReference type="SMART" id="SM01235">
    <property type="entry name" value="Haem_bd"/>
    <property type="match status" value="1"/>
</dbReference>
<dbReference type="InterPro" id="IPR011478">
    <property type="entry name" value="DUF1585"/>
</dbReference>
<accession>A0A5C6AUP7</accession>
<reference evidence="3 4" key="1">
    <citation type="submission" date="2019-02" db="EMBL/GenBank/DDBJ databases">
        <title>Deep-cultivation of Planctomycetes and their phenomic and genomic characterization uncovers novel biology.</title>
        <authorList>
            <person name="Wiegand S."/>
            <person name="Jogler M."/>
            <person name="Boedeker C."/>
            <person name="Pinto D."/>
            <person name="Vollmers J."/>
            <person name="Rivas-Marin E."/>
            <person name="Kohn T."/>
            <person name="Peeters S.H."/>
            <person name="Heuer A."/>
            <person name="Rast P."/>
            <person name="Oberbeckmann S."/>
            <person name="Bunk B."/>
            <person name="Jeske O."/>
            <person name="Meyerdierks A."/>
            <person name="Storesund J.E."/>
            <person name="Kallscheuer N."/>
            <person name="Luecker S."/>
            <person name="Lage O.M."/>
            <person name="Pohl T."/>
            <person name="Merkel B.J."/>
            <person name="Hornburger P."/>
            <person name="Mueller R.-W."/>
            <person name="Bruemmer F."/>
            <person name="Labrenz M."/>
            <person name="Spormann A.M."/>
            <person name="Op Den Camp H."/>
            <person name="Overmann J."/>
            <person name="Amann R."/>
            <person name="Jetten M.S.M."/>
            <person name="Mascher T."/>
            <person name="Medema M.H."/>
            <person name="Devos D.P."/>
            <person name="Kaster A.-K."/>
            <person name="Ovreas L."/>
            <person name="Rohde M."/>
            <person name="Galperin M.Y."/>
            <person name="Jogler C."/>
        </authorList>
    </citation>
    <scope>NUCLEOTIDE SEQUENCE [LARGE SCALE GENOMIC DNA]</scope>
    <source>
        <strain evidence="3 4">Pla52n</strain>
    </source>
</reference>
<dbReference type="InterPro" id="IPR025992">
    <property type="entry name" value="Haem-bd"/>
</dbReference>
<dbReference type="InterPro" id="IPR013042">
    <property type="entry name" value="DUF1592"/>
</dbReference>
<evidence type="ECO:0000256" key="1">
    <source>
        <dbReference type="SAM" id="Phobius"/>
    </source>
</evidence>
<comment type="caution">
    <text evidence="3">The sequence shown here is derived from an EMBL/GenBank/DDBJ whole genome shotgun (WGS) entry which is preliminary data.</text>
</comment>
<keyword evidence="1" id="KW-0472">Membrane</keyword>
<protein>
    <recommendedName>
        <fullName evidence="2">Haem-binding domain-containing protein</fullName>
    </recommendedName>
</protein>
<dbReference type="EMBL" id="SJPN01000004">
    <property type="protein sequence ID" value="TWU02742.1"/>
    <property type="molecule type" value="Genomic_DNA"/>
</dbReference>
<evidence type="ECO:0000313" key="3">
    <source>
        <dbReference type="EMBL" id="TWU02742.1"/>
    </source>
</evidence>
<feature type="domain" description="Haem-binding" evidence="2">
    <location>
        <begin position="40"/>
        <end position="141"/>
    </location>
</feature>
<name>A0A5C6AUP7_9BACT</name>
<feature type="transmembrane region" description="Helical" evidence="1">
    <location>
        <begin position="27"/>
        <end position="49"/>
    </location>
</feature>
<dbReference type="OrthoDB" id="221599at2"/>
<dbReference type="Proteomes" id="UP000320176">
    <property type="component" value="Unassembled WGS sequence"/>
</dbReference>
<proteinExistence type="predicted"/>
<keyword evidence="4" id="KW-1185">Reference proteome</keyword>
<dbReference type="InterPro" id="IPR013039">
    <property type="entry name" value="DUF1588"/>
</dbReference>
<dbReference type="Pfam" id="PF07635">
    <property type="entry name" value="PSCyt1"/>
    <property type="match status" value="1"/>
</dbReference>
<sequence>MQHPATSHPIILICRSFRLSHRCNSRLRWVFAMAMVLPTLVSLAGLLALNADATADDATPLRFPDNVRAIVSSHCMDCHEGDSAEAELRLDHFDSLSSDAKLELLNRVQDQLFFGLMPPPDAESLSIADRDQLVSWLRNTLRARNASKLDEKLREPAYGNFVDHDKLFSGDIQDKPFTPARRWLVSPQIFHERVNAVFKLTGRQRQRSFYGVTNPIVLPDQSGVRYYDTAALDGGHLLVMMNNAQWISQKQIFGALHHGENSRTLEFPNPKDRWYPTNPPDAFVTVVKKAASPSDDEMIAAIHAQFDCVLQRDATTEEIEQYLPLLRSSIELGGNEEGLQQMLVSVLLKSEFLYRQEFGEGDCDPFGRRKLSPREACYAIAYAIDDRVPDEQLVNAAKQGQLTTKEDYRREVTRLLNDKQTFFAEGDSALNGIHIRSHSVTHPKINRFFREFFGYPNSIKLFKDVARSGGFYDNAGRDYSGTAGSVTNEADRVVDLILQDDQDVFARLLTTNEFFVLHTKSNEEGQKIVAEWRRVYEGLKDTDWRDNTEQALLDNFERHKELFAIIRVTDLREDRRKHHIRDFERFMLFFEHTFGKGRTPITFPWFFHGGQKFRHSEIYNLPPVPGAGPLDYQGRWSRGKYEEVETWDYPVVQPFAVPYRKGILTHPAWLLAHSQNTETDPVRRGRWIREKLLAGRVPDVPITVDAQIPEDHHRTLRERLDSVTRTEECWKCHQQMNPLGLPFEIFDDFGRYRTNESLEHPDNLLQRGNGKTTADLHKTKPVDATGILDGTGDPNIDGEVADAFDLIDRLAKSERVRQSIIRHAFRYFMGRNEMLSDSQTLIDADRAYVESGGSFQAVIVSLLTSDSFMYRKDTR</sequence>
<organism evidence="3 4">
    <name type="scientific">Stieleria varia</name>
    <dbReference type="NCBI Taxonomy" id="2528005"/>
    <lineage>
        <taxon>Bacteria</taxon>
        <taxon>Pseudomonadati</taxon>
        <taxon>Planctomycetota</taxon>
        <taxon>Planctomycetia</taxon>
        <taxon>Pirellulales</taxon>
        <taxon>Pirellulaceae</taxon>
        <taxon>Stieleria</taxon>
    </lineage>
</organism>
<evidence type="ECO:0000259" key="2">
    <source>
        <dbReference type="SMART" id="SM01235"/>
    </source>
</evidence>